<comment type="caution">
    <text evidence="3">The sequence shown here is derived from an EMBL/GenBank/DDBJ whole genome shotgun (WGS) entry which is preliminary data.</text>
</comment>
<dbReference type="GO" id="GO:0005509">
    <property type="term" value="F:calcium ion binding"/>
    <property type="evidence" value="ECO:0007669"/>
    <property type="project" value="InterPro"/>
</dbReference>
<dbReference type="InterPro" id="IPR001343">
    <property type="entry name" value="Hemolysn_Ca-bd"/>
</dbReference>
<dbReference type="SUPFAM" id="SSF51120">
    <property type="entry name" value="beta-Roll"/>
    <property type="match status" value="1"/>
</dbReference>
<dbReference type="PRINTS" id="PR00313">
    <property type="entry name" value="CABNDNGRPT"/>
</dbReference>
<dbReference type="InterPro" id="IPR050557">
    <property type="entry name" value="RTX_toxin/Mannuronan_C5-epim"/>
</dbReference>
<dbReference type="Proteomes" id="UP000628984">
    <property type="component" value="Unassembled WGS sequence"/>
</dbReference>
<dbReference type="InterPro" id="IPR018511">
    <property type="entry name" value="Hemolysin-typ_Ca-bd_CS"/>
</dbReference>
<dbReference type="PANTHER" id="PTHR38340">
    <property type="entry name" value="S-LAYER PROTEIN"/>
    <property type="match status" value="1"/>
</dbReference>
<dbReference type="Gene3D" id="2.150.10.10">
    <property type="entry name" value="Serralysin-like metalloprotease, C-terminal"/>
    <property type="match status" value="2"/>
</dbReference>
<evidence type="ECO:0008006" key="5">
    <source>
        <dbReference type="Google" id="ProtNLM"/>
    </source>
</evidence>
<dbReference type="EMBL" id="BMYQ01000005">
    <property type="protein sequence ID" value="GGW32381.1"/>
    <property type="molecule type" value="Genomic_DNA"/>
</dbReference>
<sequence>MAVLNFTPVRTYWPALNMIAERQDFDSVITGGTSISYTSNYVQLNVPNDASVRFLGTNLVVEVSGGIFTGVSSGTLTGMLVRISGVPDPLSLTGLNLSANTFVDHLLAGRGPQAFNMLVAGNDDINGGSGNDVLFGGAGRDTVDGNAGADRLLGDAGNDVLNGGLGADTLVGGIGNDRLNGGAGADQLTGGRDADVFVFANRGTVDTVSDFNAAADRIEIDRDSFVGLGNLGAIGGRFVAGTSAVDGADRIIYQQSTGRLWFDADGNGGGTKVLIADFADGTALTAADIIVI</sequence>
<comment type="subcellular location">
    <subcellularLocation>
        <location evidence="1">Secreted</location>
    </subcellularLocation>
</comment>
<evidence type="ECO:0000256" key="1">
    <source>
        <dbReference type="ARBA" id="ARBA00004613"/>
    </source>
</evidence>
<evidence type="ECO:0000256" key="2">
    <source>
        <dbReference type="ARBA" id="ARBA00022525"/>
    </source>
</evidence>
<keyword evidence="2" id="KW-0964">Secreted</keyword>
<reference evidence="3" key="1">
    <citation type="journal article" date="2014" name="Int. J. Syst. Evol. Microbiol.">
        <title>Complete genome sequence of Corynebacterium casei LMG S-19264T (=DSM 44701T), isolated from a smear-ripened cheese.</title>
        <authorList>
            <consortium name="US DOE Joint Genome Institute (JGI-PGF)"/>
            <person name="Walter F."/>
            <person name="Albersmeier A."/>
            <person name="Kalinowski J."/>
            <person name="Ruckert C."/>
        </authorList>
    </citation>
    <scope>NUCLEOTIDE SEQUENCE</scope>
    <source>
        <strain evidence="3">KCTC 23714</strain>
    </source>
</reference>
<evidence type="ECO:0000313" key="4">
    <source>
        <dbReference type="Proteomes" id="UP000628984"/>
    </source>
</evidence>
<dbReference type="PANTHER" id="PTHR38340:SF1">
    <property type="entry name" value="S-LAYER PROTEIN"/>
    <property type="match status" value="1"/>
</dbReference>
<gene>
    <name evidence="3" type="ORF">GCM10011452_21250</name>
</gene>
<reference evidence="3" key="2">
    <citation type="submission" date="2020-09" db="EMBL/GenBank/DDBJ databases">
        <authorList>
            <person name="Sun Q."/>
            <person name="Kim S."/>
        </authorList>
    </citation>
    <scope>NUCLEOTIDE SEQUENCE</scope>
    <source>
        <strain evidence="3">KCTC 23714</strain>
    </source>
</reference>
<dbReference type="InterPro" id="IPR011049">
    <property type="entry name" value="Serralysin-like_metalloprot_C"/>
</dbReference>
<dbReference type="Pfam" id="PF00353">
    <property type="entry name" value="HemolysinCabind"/>
    <property type="match status" value="1"/>
</dbReference>
<organism evidence="3 4">
    <name type="scientific">Gemmobacter lanyuensis</name>
    <dbReference type="NCBI Taxonomy" id="1054497"/>
    <lineage>
        <taxon>Bacteria</taxon>
        <taxon>Pseudomonadati</taxon>
        <taxon>Pseudomonadota</taxon>
        <taxon>Alphaproteobacteria</taxon>
        <taxon>Rhodobacterales</taxon>
        <taxon>Paracoccaceae</taxon>
        <taxon>Gemmobacter</taxon>
    </lineage>
</organism>
<dbReference type="AlphaFoldDB" id="A0A918MK33"/>
<proteinExistence type="predicted"/>
<dbReference type="GO" id="GO:0005576">
    <property type="term" value="C:extracellular region"/>
    <property type="evidence" value="ECO:0007669"/>
    <property type="project" value="UniProtKB-SubCell"/>
</dbReference>
<keyword evidence="4" id="KW-1185">Reference proteome</keyword>
<protein>
    <recommendedName>
        <fullName evidence="5">Calcium-binding protein</fullName>
    </recommendedName>
</protein>
<dbReference type="PROSITE" id="PS00330">
    <property type="entry name" value="HEMOLYSIN_CALCIUM"/>
    <property type="match status" value="3"/>
</dbReference>
<dbReference type="RefSeq" id="WP_189633828.1">
    <property type="nucleotide sequence ID" value="NZ_BMYQ01000005.1"/>
</dbReference>
<name>A0A918MK33_9RHOB</name>
<evidence type="ECO:0000313" key="3">
    <source>
        <dbReference type="EMBL" id="GGW32381.1"/>
    </source>
</evidence>
<accession>A0A918MK33</accession>